<dbReference type="AlphaFoldDB" id="A0A819V617"/>
<dbReference type="Proteomes" id="UP000663866">
    <property type="component" value="Unassembled WGS sequence"/>
</dbReference>
<dbReference type="Proteomes" id="UP000663887">
    <property type="component" value="Unassembled WGS sequence"/>
</dbReference>
<sequence>MGNVLKQLLCSGSTNYMDDEIDYERKQLNLSGTEHKCSSRTVIYEDIMQVALPELFQLYILQHESATLINSSTLAFGRECIRLVNIAFHASQIFPSMMGTCDAISQYIRQELIRRHPRKYFHIIIGENQGFDFAISDFEYFVDIKYEHYFVLIFSTSSDEKVKFDTHNANTQMKLHWKSVLIK</sequence>
<dbReference type="EMBL" id="CAJNRG010000036">
    <property type="protein sequence ID" value="CAF1947602.1"/>
    <property type="molecule type" value="Genomic_DNA"/>
</dbReference>
<evidence type="ECO:0000313" key="6">
    <source>
        <dbReference type="Proteomes" id="UP000663866"/>
    </source>
</evidence>
<evidence type="ECO:0000313" key="2">
    <source>
        <dbReference type="EMBL" id="CAF1947602.1"/>
    </source>
</evidence>
<evidence type="ECO:0000313" key="3">
    <source>
        <dbReference type="EMBL" id="CAF4032820.1"/>
    </source>
</evidence>
<dbReference type="EMBL" id="CAJOBF010003676">
    <property type="protein sequence ID" value="CAF4103403.1"/>
    <property type="molecule type" value="Genomic_DNA"/>
</dbReference>
<gene>
    <name evidence="3" type="ORF">OVN521_LOCUS16901</name>
    <name evidence="4" type="ORF">UXM345_LOCUS22375</name>
    <name evidence="1" type="ORF">WKI299_LOCUS1221</name>
    <name evidence="2" type="ORF">XDN619_LOCUS744</name>
</gene>
<organism evidence="4 5">
    <name type="scientific">Rotaria magnacalcarata</name>
    <dbReference type="NCBI Taxonomy" id="392030"/>
    <lineage>
        <taxon>Eukaryota</taxon>
        <taxon>Metazoa</taxon>
        <taxon>Spiralia</taxon>
        <taxon>Gnathifera</taxon>
        <taxon>Rotifera</taxon>
        <taxon>Eurotatoria</taxon>
        <taxon>Bdelloidea</taxon>
        <taxon>Philodinida</taxon>
        <taxon>Philodinidae</taxon>
        <taxon>Rotaria</taxon>
    </lineage>
</organism>
<keyword evidence="6" id="KW-1185">Reference proteome</keyword>
<name>A0A819V617_9BILA</name>
<evidence type="ECO:0000313" key="4">
    <source>
        <dbReference type="EMBL" id="CAF4103403.1"/>
    </source>
</evidence>
<protein>
    <submittedName>
        <fullName evidence="4">Uncharacterized protein</fullName>
    </submittedName>
</protein>
<dbReference type="Proteomes" id="UP000663856">
    <property type="component" value="Unassembled WGS sequence"/>
</dbReference>
<evidence type="ECO:0000313" key="5">
    <source>
        <dbReference type="Proteomes" id="UP000663842"/>
    </source>
</evidence>
<dbReference type="EMBL" id="CAJNRF010000067">
    <property type="protein sequence ID" value="CAF1934731.1"/>
    <property type="molecule type" value="Genomic_DNA"/>
</dbReference>
<dbReference type="EMBL" id="CAJOBG010002869">
    <property type="protein sequence ID" value="CAF4032820.1"/>
    <property type="molecule type" value="Genomic_DNA"/>
</dbReference>
<evidence type="ECO:0000313" key="1">
    <source>
        <dbReference type="EMBL" id="CAF1934731.1"/>
    </source>
</evidence>
<accession>A0A819V617</accession>
<reference evidence="4" key="1">
    <citation type="submission" date="2021-02" db="EMBL/GenBank/DDBJ databases">
        <authorList>
            <person name="Nowell W R."/>
        </authorList>
    </citation>
    <scope>NUCLEOTIDE SEQUENCE</scope>
</reference>
<proteinExistence type="predicted"/>
<comment type="caution">
    <text evidence="4">The sequence shown here is derived from an EMBL/GenBank/DDBJ whole genome shotgun (WGS) entry which is preliminary data.</text>
</comment>
<dbReference type="Proteomes" id="UP000663842">
    <property type="component" value="Unassembled WGS sequence"/>
</dbReference>